<organism evidence="2 3">
    <name type="scientific">Papilio machaon</name>
    <name type="common">Old World swallowtail butterfly</name>
    <dbReference type="NCBI Taxonomy" id="76193"/>
    <lineage>
        <taxon>Eukaryota</taxon>
        <taxon>Metazoa</taxon>
        <taxon>Ecdysozoa</taxon>
        <taxon>Arthropoda</taxon>
        <taxon>Hexapoda</taxon>
        <taxon>Insecta</taxon>
        <taxon>Pterygota</taxon>
        <taxon>Neoptera</taxon>
        <taxon>Endopterygota</taxon>
        <taxon>Lepidoptera</taxon>
        <taxon>Glossata</taxon>
        <taxon>Ditrysia</taxon>
        <taxon>Papilionoidea</taxon>
        <taxon>Papilionidae</taxon>
        <taxon>Papilioninae</taxon>
        <taxon>Papilio</taxon>
    </lineage>
</organism>
<keyword evidence="1" id="KW-0472">Membrane</keyword>
<gene>
    <name evidence="2" type="ORF">RR48_09257</name>
</gene>
<dbReference type="InParanoid" id="A0A194RD76"/>
<feature type="transmembrane region" description="Helical" evidence="1">
    <location>
        <begin position="14"/>
        <end position="33"/>
    </location>
</feature>
<evidence type="ECO:0000313" key="2">
    <source>
        <dbReference type="EMBL" id="KPJ15230.1"/>
    </source>
</evidence>
<protein>
    <submittedName>
        <fullName evidence="2">Putative phospholipase B-like lamina ancestor</fullName>
    </submittedName>
</protein>
<evidence type="ECO:0000256" key="1">
    <source>
        <dbReference type="SAM" id="Phobius"/>
    </source>
</evidence>
<reference evidence="2 3" key="1">
    <citation type="journal article" date="2015" name="Nat. Commun.">
        <title>Outbred genome sequencing and CRISPR/Cas9 gene editing in butterflies.</title>
        <authorList>
            <person name="Li X."/>
            <person name="Fan D."/>
            <person name="Zhang W."/>
            <person name="Liu G."/>
            <person name="Zhang L."/>
            <person name="Zhao L."/>
            <person name="Fang X."/>
            <person name="Chen L."/>
            <person name="Dong Y."/>
            <person name="Chen Y."/>
            <person name="Ding Y."/>
            <person name="Zhao R."/>
            <person name="Feng M."/>
            <person name="Zhu Y."/>
            <person name="Feng Y."/>
            <person name="Jiang X."/>
            <person name="Zhu D."/>
            <person name="Xiang H."/>
            <person name="Feng X."/>
            <person name="Li S."/>
            <person name="Wang J."/>
            <person name="Zhang G."/>
            <person name="Kronforst M.R."/>
            <person name="Wang W."/>
        </authorList>
    </citation>
    <scope>NUCLEOTIDE SEQUENCE [LARGE SCALE GENOMIC DNA]</scope>
    <source>
        <strain evidence="2">Ya'a_city_454_Pm</strain>
        <tissue evidence="2">Whole body</tissue>
    </source>
</reference>
<keyword evidence="1" id="KW-1133">Transmembrane helix</keyword>
<sequence>MLKVVGASWLQTKISSYVLGFLGVLAIIALFAGQIERSQEDGNYAATVFYSEKTGYRIEYWGQSNKLAELPRGVARAYFRMDMKTTGTLKRLCSNTAPTQHRPKLRRLLTVHAVTASRHPAVHAATASRRPAIHPPTALAWTLDTDRLSGDSADGAATAPTARRLLAVSARTPHRPLIYDVRPARRQLPSSLTAVSSLTASCLLIYDANVKYI</sequence>
<evidence type="ECO:0000313" key="3">
    <source>
        <dbReference type="Proteomes" id="UP000053240"/>
    </source>
</evidence>
<proteinExistence type="predicted"/>
<dbReference type="AlphaFoldDB" id="A0A194RD76"/>
<name>A0A194RD76_PAPMA</name>
<keyword evidence="1" id="KW-0812">Transmembrane</keyword>
<dbReference type="Proteomes" id="UP000053240">
    <property type="component" value="Unassembled WGS sequence"/>
</dbReference>
<dbReference type="EMBL" id="KQ460397">
    <property type="protein sequence ID" value="KPJ15230.1"/>
    <property type="molecule type" value="Genomic_DNA"/>
</dbReference>
<accession>A0A194RD76</accession>
<keyword evidence="3" id="KW-1185">Reference proteome</keyword>